<name>A0A0F2T656_STRR3</name>
<evidence type="ECO:0000313" key="2">
    <source>
        <dbReference type="EMBL" id="KJS58699.1"/>
    </source>
</evidence>
<evidence type="ECO:0000256" key="1">
    <source>
        <dbReference type="SAM" id="MobiDB-lite"/>
    </source>
</evidence>
<proteinExistence type="predicted"/>
<comment type="caution">
    <text evidence="2">The sequence shown here is derived from an EMBL/GenBank/DDBJ whole genome shotgun (WGS) entry which is preliminary data.</text>
</comment>
<dbReference type="Proteomes" id="UP000033699">
    <property type="component" value="Unassembled WGS sequence"/>
</dbReference>
<reference evidence="2 3" key="1">
    <citation type="submission" date="2015-02" db="EMBL/GenBank/DDBJ databases">
        <authorList>
            <person name="Ju K.-S."/>
            <person name="Doroghazi J.R."/>
            <person name="Metcalf W."/>
        </authorList>
    </citation>
    <scope>NUCLEOTIDE SEQUENCE [LARGE SCALE GENOMIC DNA]</scope>
    <source>
        <strain evidence="2 3">ATCC 31215</strain>
    </source>
</reference>
<organism evidence="2 3">
    <name type="scientific">Streptomyces rubellomurinus (strain ATCC 31215)</name>
    <dbReference type="NCBI Taxonomy" id="359131"/>
    <lineage>
        <taxon>Bacteria</taxon>
        <taxon>Bacillati</taxon>
        <taxon>Actinomycetota</taxon>
        <taxon>Actinomycetes</taxon>
        <taxon>Kitasatosporales</taxon>
        <taxon>Streptomycetaceae</taxon>
        <taxon>Streptomyces</taxon>
    </lineage>
</organism>
<dbReference type="AlphaFoldDB" id="A0A0F2T656"/>
<evidence type="ECO:0000313" key="3">
    <source>
        <dbReference type="Proteomes" id="UP000033699"/>
    </source>
</evidence>
<gene>
    <name evidence="2" type="ORF">VM95_31710</name>
</gene>
<sequence>MAAMTERAEHQVEHEAEHEAEPQGAIVDRLLSGQGTLRDARAAGRNFERWLREEWDDRSPLAVERCAEALAAAWGDGWRALPERDSAQHVWLFGFLCPNPEALAAEAAGYVGVVRGSGGAQAVARRVRLVRGLPE</sequence>
<protein>
    <submittedName>
        <fullName evidence="2">Uncharacterized protein</fullName>
    </submittedName>
</protein>
<dbReference type="PATRIC" id="fig|359131.3.peg.7963"/>
<feature type="compositionally biased region" description="Basic and acidic residues" evidence="1">
    <location>
        <begin position="1"/>
        <end position="21"/>
    </location>
</feature>
<dbReference type="EMBL" id="JZKH01000096">
    <property type="protein sequence ID" value="KJS58699.1"/>
    <property type="molecule type" value="Genomic_DNA"/>
</dbReference>
<feature type="region of interest" description="Disordered" evidence="1">
    <location>
        <begin position="1"/>
        <end position="24"/>
    </location>
</feature>
<keyword evidence="3" id="KW-1185">Reference proteome</keyword>
<accession>A0A0F2T656</accession>